<evidence type="ECO:0000313" key="1">
    <source>
        <dbReference type="EMBL" id="CAE7943604.1"/>
    </source>
</evidence>
<comment type="caution">
    <text evidence="1">The sequence shown here is derived from an EMBL/GenBank/DDBJ whole genome shotgun (WGS) entry which is preliminary data.</text>
</comment>
<sequence>MNVRLALAYEDFVTWARAKKVEHSQPEFKARYLRDATTGYAEMSMKGHNVA</sequence>
<dbReference type="AlphaFoldDB" id="A0A813CL10"/>
<accession>A0A813CL10</accession>
<keyword evidence="2" id="KW-1185">Reference proteome</keyword>
<protein>
    <submittedName>
        <fullName evidence="1">Uncharacterized protein</fullName>
    </submittedName>
</protein>
<dbReference type="Proteomes" id="UP000601435">
    <property type="component" value="Unassembled WGS sequence"/>
</dbReference>
<organism evidence="1 2">
    <name type="scientific">Symbiodinium necroappetens</name>
    <dbReference type="NCBI Taxonomy" id="1628268"/>
    <lineage>
        <taxon>Eukaryota</taxon>
        <taxon>Sar</taxon>
        <taxon>Alveolata</taxon>
        <taxon>Dinophyceae</taxon>
        <taxon>Suessiales</taxon>
        <taxon>Symbiodiniaceae</taxon>
        <taxon>Symbiodinium</taxon>
    </lineage>
</organism>
<dbReference type="EMBL" id="CAJNJA010100107">
    <property type="protein sequence ID" value="CAE7943604.1"/>
    <property type="molecule type" value="Genomic_DNA"/>
</dbReference>
<reference evidence="1" key="1">
    <citation type="submission" date="2021-02" db="EMBL/GenBank/DDBJ databases">
        <authorList>
            <person name="Dougan E. K."/>
            <person name="Rhodes N."/>
            <person name="Thang M."/>
            <person name="Chan C."/>
        </authorList>
    </citation>
    <scope>NUCLEOTIDE SEQUENCE</scope>
</reference>
<dbReference type="OrthoDB" id="407504at2759"/>
<gene>
    <name evidence="1" type="ORF">SNEC2469_LOCUS35116</name>
</gene>
<proteinExistence type="predicted"/>
<name>A0A813CL10_9DINO</name>
<evidence type="ECO:0000313" key="2">
    <source>
        <dbReference type="Proteomes" id="UP000601435"/>
    </source>
</evidence>